<evidence type="ECO:0000313" key="1">
    <source>
        <dbReference type="EMBL" id="SEL68213.1"/>
    </source>
</evidence>
<dbReference type="RefSeq" id="WP_089910827.1">
    <property type="nucleotide sequence ID" value="NZ_FOBB01000002.1"/>
</dbReference>
<dbReference type="EMBL" id="FOBB01000002">
    <property type="protein sequence ID" value="SEL68213.1"/>
    <property type="molecule type" value="Genomic_DNA"/>
</dbReference>
<evidence type="ECO:0000313" key="2">
    <source>
        <dbReference type="Proteomes" id="UP000198984"/>
    </source>
</evidence>
<accession>A0A1H7S6U2</accession>
<dbReference type="STRING" id="573321.SAMN04488505_102839"/>
<reference evidence="1 2" key="1">
    <citation type="submission" date="2016-10" db="EMBL/GenBank/DDBJ databases">
        <authorList>
            <person name="de Groot N.N."/>
        </authorList>
    </citation>
    <scope>NUCLEOTIDE SEQUENCE [LARGE SCALE GENOMIC DNA]</scope>
    <source>
        <strain evidence="1 2">DSM 21039</strain>
    </source>
</reference>
<keyword evidence="2" id="KW-1185">Reference proteome</keyword>
<name>A0A1H7S6U2_9BACT</name>
<gene>
    <name evidence="1" type="ORF">SAMN04488505_102839</name>
</gene>
<proteinExistence type="predicted"/>
<sequence length="140" mass="16479">METRYDIFFKEHPHPAGWKQEADDLLYHFFRTYETPGAFTSDIVPHLKALLEGSAHDELPDDWGYFWGHVLPRKDYVYFIDAADINKIPAKDENSWEGSALHNEALVEQTISKYLKIPTAELLKYCMEWDDFIKKNKQQP</sequence>
<protein>
    <submittedName>
        <fullName evidence="1">Uncharacterized protein</fullName>
    </submittedName>
</protein>
<organism evidence="1 2">
    <name type="scientific">Chitinophaga rupis</name>
    <dbReference type="NCBI Taxonomy" id="573321"/>
    <lineage>
        <taxon>Bacteria</taxon>
        <taxon>Pseudomonadati</taxon>
        <taxon>Bacteroidota</taxon>
        <taxon>Chitinophagia</taxon>
        <taxon>Chitinophagales</taxon>
        <taxon>Chitinophagaceae</taxon>
        <taxon>Chitinophaga</taxon>
    </lineage>
</organism>
<dbReference type="AlphaFoldDB" id="A0A1H7S6U2"/>
<dbReference type="Proteomes" id="UP000198984">
    <property type="component" value="Unassembled WGS sequence"/>
</dbReference>